<dbReference type="PANTHER" id="PTHR43101:SF1">
    <property type="entry name" value="BETA-FRUCTOSIDASE"/>
    <property type="match status" value="1"/>
</dbReference>
<sequence length="574" mass="62673">MTSHANPSSLLDGSLKTLSAVLPAGTTIHAWLKAVDAGTPAELRADQEGRDAGRLMARNSEEFEFQSLVIESGGETTLTYDATTTTLSVVYAFSEKEVLETGIRILFTGKANAAPAVPGSYHFRPPFGWMNDPNGFGRFGDKVHLFYQHYPHSLRWNTMHWGHAISDDYLRWRHLPVFLLPAAELSASADGRGGAFSGSAIPLAGEEEEGIRVFFTEQVKDRAPEEQIQLTAVTRDQIAAGPAEVLLPERPAGLDLTLDFRDPYVIKGPDDRWKMLIGSRDHAGGVILLYETVDPAAAGGWTFVGILHREDRFGMTAAECPCIVPVDGPADDPQTRWALIFGLLTSRDPATGRRNITIATVGRFDGRSFTREFEQELDFGTDAYAFQAFVDQSGPVGIAWLANWTEISKKADFPTAMTLPRRVLITDGALSTPPVDAVDSLRKHLIDEARLWSGETVTLGNGAVEIVIDLAAPGAAFDLEFDHPEVELGLRLDQKGLSILYDVPDGKWLPRYIATGARPSTLRIFLDKGSIEVFADNGRWTGTKRLSGFAGVRSARLAAPDGNVTAALIWQLEL</sequence>
<dbReference type="InterPro" id="IPR013148">
    <property type="entry name" value="Glyco_hydro_32_N"/>
</dbReference>
<dbReference type="Pfam" id="PF00251">
    <property type="entry name" value="Glyco_hydro_32N"/>
    <property type="match status" value="1"/>
</dbReference>
<dbReference type="GO" id="GO:0005975">
    <property type="term" value="P:carbohydrate metabolic process"/>
    <property type="evidence" value="ECO:0007669"/>
    <property type="project" value="InterPro"/>
</dbReference>
<geneLocation type="plasmid" evidence="7">
    <name>psfrenxt3c</name>
</geneLocation>
<evidence type="ECO:0000313" key="6">
    <source>
        <dbReference type="EMBL" id="AUX80357.1"/>
    </source>
</evidence>
<dbReference type="EC" id="3.2.1.26" evidence="2"/>
<dbReference type="SUPFAM" id="SSF49899">
    <property type="entry name" value="Concanavalin A-like lectins/glucanases"/>
    <property type="match status" value="1"/>
</dbReference>
<dbReference type="InterPro" id="IPR051214">
    <property type="entry name" value="GH32_Enzymes"/>
</dbReference>
<dbReference type="Gene3D" id="2.115.10.20">
    <property type="entry name" value="Glycosyl hydrolase domain, family 43"/>
    <property type="match status" value="1"/>
</dbReference>
<dbReference type="EMBL" id="CP024310">
    <property type="protein sequence ID" value="AUX80357.1"/>
    <property type="molecule type" value="Genomic_DNA"/>
</dbReference>
<reference evidence="6 7" key="1">
    <citation type="submission" date="2017-10" db="EMBL/GenBank/DDBJ databases">
        <title>Analysis of the genome sequences of Rhizobium populations associated to common bean (phaseolus vulgaris).</title>
        <authorList>
            <person name="Bustos P."/>
            <person name="Santamaria R.I."/>
            <person name="Miranda-Sanchez F."/>
            <person name="Perez-Carrascal O."/>
            <person name="Juarez S."/>
            <person name="Lozano L."/>
            <person name="Martinez-Flores I."/>
            <person name="Vinuesa P."/>
            <person name="Martinez-Romero E."/>
            <person name="Cevallos M.A."/>
            <person name="Romero D."/>
            <person name="Davila G."/>
            <person name="Gonzalez V."/>
        </authorList>
    </citation>
    <scope>NUCLEOTIDE SEQUENCE [LARGE SCALE GENOMIC DNA]</scope>
    <source>
        <strain evidence="6 7">NXT3</strain>
        <plasmid evidence="7">Plasmid psfrenxt3c</plasmid>
    </source>
</reference>
<dbReference type="SUPFAM" id="SSF75005">
    <property type="entry name" value="Arabinanase/levansucrase/invertase"/>
    <property type="match status" value="1"/>
</dbReference>
<dbReference type="AlphaFoldDB" id="A0A2L0HG20"/>
<dbReference type="GO" id="GO:0004564">
    <property type="term" value="F:beta-fructofuranosidase activity"/>
    <property type="evidence" value="ECO:0007669"/>
    <property type="project" value="UniProtKB-EC"/>
</dbReference>
<accession>A0A2L0HG20</accession>
<organism evidence="6 7">
    <name type="scientific">Rhizobium fredii</name>
    <name type="common">Sinorhizobium fredii</name>
    <dbReference type="NCBI Taxonomy" id="380"/>
    <lineage>
        <taxon>Bacteria</taxon>
        <taxon>Pseudomonadati</taxon>
        <taxon>Pseudomonadota</taxon>
        <taxon>Alphaproteobacteria</taxon>
        <taxon>Hyphomicrobiales</taxon>
        <taxon>Rhizobiaceae</taxon>
        <taxon>Sinorhizobium/Ensifer group</taxon>
        <taxon>Sinorhizobium</taxon>
    </lineage>
</organism>
<dbReference type="Proteomes" id="UP000239340">
    <property type="component" value="Plasmid pSfreNXT3c"/>
</dbReference>
<evidence type="ECO:0000259" key="5">
    <source>
        <dbReference type="Pfam" id="PF00251"/>
    </source>
</evidence>
<dbReference type="InterPro" id="IPR001362">
    <property type="entry name" value="Glyco_hydro_32"/>
</dbReference>
<name>A0A2L0HG20_RHIFR</name>
<keyword evidence="6" id="KW-0614">Plasmid</keyword>
<comment type="similarity">
    <text evidence="1">Belongs to the glycosyl hydrolase 32 family.</text>
</comment>
<dbReference type="PROSITE" id="PS00609">
    <property type="entry name" value="GLYCOSYL_HYDROL_F32"/>
    <property type="match status" value="1"/>
</dbReference>
<dbReference type="InterPro" id="IPR018053">
    <property type="entry name" value="Glyco_hydro_32_AS"/>
</dbReference>
<dbReference type="PANTHER" id="PTHR43101">
    <property type="entry name" value="BETA-FRUCTOSIDASE"/>
    <property type="match status" value="1"/>
</dbReference>
<evidence type="ECO:0000256" key="2">
    <source>
        <dbReference type="ARBA" id="ARBA00012758"/>
    </source>
</evidence>
<dbReference type="InterPro" id="IPR013320">
    <property type="entry name" value="ConA-like_dom_sf"/>
</dbReference>
<evidence type="ECO:0000256" key="3">
    <source>
        <dbReference type="ARBA" id="ARBA00022801"/>
    </source>
</evidence>
<keyword evidence="4" id="KW-0326">Glycosidase</keyword>
<keyword evidence="3 6" id="KW-0378">Hydrolase</keyword>
<gene>
    <name evidence="6" type="ORF">NXT3_PC01203</name>
</gene>
<dbReference type="SMART" id="SM00640">
    <property type="entry name" value="Glyco_32"/>
    <property type="match status" value="1"/>
</dbReference>
<dbReference type="Gene3D" id="2.60.120.560">
    <property type="entry name" value="Exo-inulinase, domain 1"/>
    <property type="match status" value="1"/>
</dbReference>
<dbReference type="RefSeq" id="WP_104841235.1">
    <property type="nucleotide sequence ID" value="NZ_CP024310.1"/>
</dbReference>
<proteinExistence type="inferred from homology"/>
<evidence type="ECO:0000256" key="4">
    <source>
        <dbReference type="ARBA" id="ARBA00023295"/>
    </source>
</evidence>
<evidence type="ECO:0000256" key="1">
    <source>
        <dbReference type="ARBA" id="ARBA00009902"/>
    </source>
</evidence>
<protein>
    <recommendedName>
        <fullName evidence="2">beta-fructofuranosidase</fullName>
        <ecNumber evidence="2">3.2.1.26</ecNumber>
    </recommendedName>
</protein>
<dbReference type="InterPro" id="IPR023296">
    <property type="entry name" value="Glyco_hydro_beta-prop_sf"/>
</dbReference>
<feature type="domain" description="Glycosyl hydrolase family 32 N-terminal" evidence="5">
    <location>
        <begin position="122"/>
        <end position="430"/>
    </location>
</feature>
<evidence type="ECO:0000313" key="7">
    <source>
        <dbReference type="Proteomes" id="UP000239340"/>
    </source>
</evidence>